<dbReference type="EMBL" id="CP034328">
    <property type="protein sequence ID" value="AZL60417.1"/>
    <property type="molecule type" value="Genomic_DNA"/>
</dbReference>
<feature type="chain" id="PRO_5019105945" evidence="2">
    <location>
        <begin position="19"/>
        <end position="124"/>
    </location>
</feature>
<proteinExistence type="predicted"/>
<dbReference type="KEGG" id="taw:EI545_17255"/>
<evidence type="ECO:0000313" key="3">
    <source>
        <dbReference type="EMBL" id="AZL60417.1"/>
    </source>
</evidence>
<sequence>MRSLTLLAALTLATPSWASLDRLSVKQESSTEFTVGYKARAGDNNYWCAAGRYVTETLGLPPTTLVYRLSPPPRKAGKGITFTLDPAKSSGETGLSSTSKAQNGSISAGGVQSTYCNLNRSVGQ</sequence>
<dbReference type="RefSeq" id="WP_125326609.1">
    <property type="nucleotide sequence ID" value="NZ_CP034328.1"/>
</dbReference>
<reference evidence="3 4" key="1">
    <citation type="submission" date="2018-12" db="EMBL/GenBank/DDBJ databases">
        <title>Complete genome sequencing of Tabrizicola sp. K13M18.</title>
        <authorList>
            <person name="Bae J.-W."/>
        </authorList>
    </citation>
    <scope>NUCLEOTIDE SEQUENCE [LARGE SCALE GENOMIC DNA]</scope>
    <source>
        <strain evidence="3 4">K13M18</strain>
    </source>
</reference>
<name>A0A3S8U9X6_9RHOB</name>
<organism evidence="3 4">
    <name type="scientific">Tabrizicola piscis</name>
    <dbReference type="NCBI Taxonomy" id="2494374"/>
    <lineage>
        <taxon>Bacteria</taxon>
        <taxon>Pseudomonadati</taxon>
        <taxon>Pseudomonadota</taxon>
        <taxon>Alphaproteobacteria</taxon>
        <taxon>Rhodobacterales</taxon>
        <taxon>Paracoccaceae</taxon>
        <taxon>Tabrizicola</taxon>
    </lineage>
</organism>
<evidence type="ECO:0000256" key="2">
    <source>
        <dbReference type="SAM" id="SignalP"/>
    </source>
</evidence>
<keyword evidence="4" id="KW-1185">Reference proteome</keyword>
<protein>
    <submittedName>
        <fullName evidence="3">Uncharacterized protein</fullName>
    </submittedName>
</protein>
<evidence type="ECO:0000256" key="1">
    <source>
        <dbReference type="SAM" id="MobiDB-lite"/>
    </source>
</evidence>
<accession>A0A3S8U9X6</accession>
<feature type="region of interest" description="Disordered" evidence="1">
    <location>
        <begin position="78"/>
        <end position="111"/>
    </location>
</feature>
<dbReference type="OrthoDB" id="7689766at2"/>
<feature type="compositionally biased region" description="Polar residues" evidence="1">
    <location>
        <begin position="90"/>
        <end position="111"/>
    </location>
</feature>
<evidence type="ECO:0000313" key="4">
    <source>
        <dbReference type="Proteomes" id="UP000282002"/>
    </source>
</evidence>
<gene>
    <name evidence="3" type="ORF">EI545_17255</name>
</gene>
<keyword evidence="2" id="KW-0732">Signal</keyword>
<dbReference type="AlphaFoldDB" id="A0A3S8U9X6"/>
<feature type="signal peptide" evidence="2">
    <location>
        <begin position="1"/>
        <end position="18"/>
    </location>
</feature>
<dbReference type="Proteomes" id="UP000282002">
    <property type="component" value="Chromosome"/>
</dbReference>